<evidence type="ECO:0000256" key="2">
    <source>
        <dbReference type="SAM" id="Phobius"/>
    </source>
</evidence>
<dbReference type="AlphaFoldDB" id="A0A5C1AI06"/>
<keyword evidence="2" id="KW-1133">Transmembrane helix</keyword>
<accession>A0A5C1AI06</accession>
<sequence length="187" mass="21215">MPIWGWVCVGLSIVAVVVIVIANLSEKKAYDYTARHGEPTVGWIVQANNALFEEGILDQPALILVSSDEKTANDEEFMTELAEEIMDLKGMDCDDDDEEFVSGLVTNEAYVQGKRDKLPKAFAGRPNVYLAHIYIYRDHLPKKRLSQKYVNCLIVWDEPGTMICTRPWKGRKKSSRRDDEDDDGDDD</sequence>
<feature type="region of interest" description="Disordered" evidence="1">
    <location>
        <begin position="167"/>
        <end position="187"/>
    </location>
</feature>
<protein>
    <submittedName>
        <fullName evidence="3">Uncharacterized protein</fullName>
    </submittedName>
</protein>
<keyword evidence="4" id="KW-1185">Reference proteome</keyword>
<keyword evidence="2" id="KW-0812">Transmembrane</keyword>
<feature type="transmembrane region" description="Helical" evidence="2">
    <location>
        <begin position="6"/>
        <end position="25"/>
    </location>
</feature>
<evidence type="ECO:0000256" key="1">
    <source>
        <dbReference type="SAM" id="MobiDB-lite"/>
    </source>
</evidence>
<dbReference type="KEGG" id="lrs:PX52LOC_03558"/>
<dbReference type="EMBL" id="CP042425">
    <property type="protein sequence ID" value="QEL16598.1"/>
    <property type="molecule type" value="Genomic_DNA"/>
</dbReference>
<name>A0A5C1AI06_9BACT</name>
<dbReference type="OrthoDB" id="4218583at2"/>
<gene>
    <name evidence="3" type="ORF">PX52LOC_03558</name>
</gene>
<evidence type="ECO:0000313" key="3">
    <source>
        <dbReference type="EMBL" id="QEL16598.1"/>
    </source>
</evidence>
<keyword evidence="2" id="KW-0472">Membrane</keyword>
<reference evidence="4" key="1">
    <citation type="submission" date="2019-08" db="EMBL/GenBank/DDBJ databases">
        <title>Limnoglobus roseus gen. nov., sp. nov., a novel freshwater planctomycete with a giant genome from the family Gemmataceae.</title>
        <authorList>
            <person name="Kulichevskaya I.S."/>
            <person name="Naumoff D.G."/>
            <person name="Miroshnikov K."/>
            <person name="Ivanova A."/>
            <person name="Philippov D.A."/>
            <person name="Hakobyan A."/>
            <person name="Rijpstra I.C."/>
            <person name="Sinninghe Damste J.S."/>
            <person name="Liesack W."/>
            <person name="Dedysh S.N."/>
        </authorList>
    </citation>
    <scope>NUCLEOTIDE SEQUENCE [LARGE SCALE GENOMIC DNA]</scope>
    <source>
        <strain evidence="4">PX52</strain>
    </source>
</reference>
<dbReference type="RefSeq" id="WP_149111307.1">
    <property type="nucleotide sequence ID" value="NZ_CP042425.1"/>
</dbReference>
<proteinExistence type="predicted"/>
<organism evidence="3 4">
    <name type="scientific">Limnoglobus roseus</name>
    <dbReference type="NCBI Taxonomy" id="2598579"/>
    <lineage>
        <taxon>Bacteria</taxon>
        <taxon>Pseudomonadati</taxon>
        <taxon>Planctomycetota</taxon>
        <taxon>Planctomycetia</taxon>
        <taxon>Gemmatales</taxon>
        <taxon>Gemmataceae</taxon>
        <taxon>Limnoglobus</taxon>
    </lineage>
</organism>
<dbReference type="Proteomes" id="UP000324974">
    <property type="component" value="Chromosome"/>
</dbReference>
<evidence type="ECO:0000313" key="4">
    <source>
        <dbReference type="Proteomes" id="UP000324974"/>
    </source>
</evidence>